<organism evidence="3">
    <name type="scientific">Magnetococcus massalia (strain MO-1)</name>
    <dbReference type="NCBI Taxonomy" id="451514"/>
    <lineage>
        <taxon>Bacteria</taxon>
        <taxon>Pseudomonadati</taxon>
        <taxon>Pseudomonadota</taxon>
        <taxon>Magnetococcia</taxon>
        <taxon>Magnetococcales</taxon>
        <taxon>Magnetococcaceae</taxon>
        <taxon>Magnetococcus</taxon>
    </lineage>
</organism>
<dbReference type="Gene3D" id="3.40.50.880">
    <property type="match status" value="1"/>
</dbReference>
<dbReference type="CDD" id="cd03135">
    <property type="entry name" value="GATase1_DJ-1"/>
    <property type="match status" value="1"/>
</dbReference>
<sequence length="189" mass="19950">MEVAMAPRVLIPLAEGSEELEAITISDLLRRAEVEVVVAGLTEGPIRCSRGTVIIPDATLEAVKDDHFDLIALPGGLPGADHLNEDPRVHAVIKRMNAEGKFTTAICAAPTVLASAGVLKGKKATSFPRFLDQLQAADAEAIAIRGVVHDGNVITSTGPGTAMDFALKLIEVLCGEERLKQVEAGLQRP</sequence>
<keyword evidence="1" id="KW-0677">Repeat</keyword>
<dbReference type="SUPFAM" id="SSF52317">
    <property type="entry name" value="Class I glutamine amidotransferase-like"/>
    <property type="match status" value="1"/>
</dbReference>
<dbReference type="InterPro" id="IPR029062">
    <property type="entry name" value="Class_I_gatase-like"/>
</dbReference>
<evidence type="ECO:0000259" key="2">
    <source>
        <dbReference type="Pfam" id="PF01965"/>
    </source>
</evidence>
<gene>
    <name evidence="3" type="ORF">MAGMO_0637</name>
</gene>
<name>A0A1S7LFW1_MAGMO</name>
<dbReference type="FunFam" id="3.40.50.880:FF:000015">
    <property type="entry name" value="Protein DJ-1 homolog C"/>
    <property type="match status" value="1"/>
</dbReference>
<dbReference type="PANTHER" id="PTHR48094:SF12">
    <property type="entry name" value="PARKINSON DISEASE PROTEIN 7 HOMOLOG"/>
    <property type="match status" value="1"/>
</dbReference>
<dbReference type="PANTHER" id="PTHR48094">
    <property type="entry name" value="PROTEIN/NUCLEIC ACID DEGLYCASE DJ-1-RELATED"/>
    <property type="match status" value="1"/>
</dbReference>
<protein>
    <recommendedName>
        <fullName evidence="2">DJ-1/PfpI domain-containing protein</fullName>
    </recommendedName>
</protein>
<dbReference type="InterPro" id="IPR050325">
    <property type="entry name" value="Prot/Nucl_acid_deglycase"/>
</dbReference>
<dbReference type="InterPro" id="IPR002818">
    <property type="entry name" value="DJ-1/PfpI"/>
</dbReference>
<evidence type="ECO:0000313" key="3">
    <source>
        <dbReference type="EMBL" id="CRH04841.1"/>
    </source>
</evidence>
<feature type="domain" description="DJ-1/PfpI" evidence="2">
    <location>
        <begin position="8"/>
        <end position="171"/>
    </location>
</feature>
<accession>A0A1S7LFW1</accession>
<dbReference type="GO" id="GO:0005737">
    <property type="term" value="C:cytoplasm"/>
    <property type="evidence" value="ECO:0007669"/>
    <property type="project" value="UniProtKB-ARBA"/>
</dbReference>
<proteinExistence type="predicted"/>
<dbReference type="Pfam" id="PF01965">
    <property type="entry name" value="DJ-1_PfpI"/>
    <property type="match status" value="1"/>
</dbReference>
<dbReference type="AlphaFoldDB" id="A0A1S7LFW1"/>
<evidence type="ECO:0000256" key="1">
    <source>
        <dbReference type="ARBA" id="ARBA00022737"/>
    </source>
</evidence>
<dbReference type="InterPro" id="IPR006287">
    <property type="entry name" value="DJ-1"/>
</dbReference>
<reference evidence="3" key="1">
    <citation type="submission" date="2015-04" db="EMBL/GenBank/DDBJ databases">
        <authorList>
            <person name="Syromyatnikov M.Y."/>
            <person name="Popov V.N."/>
        </authorList>
    </citation>
    <scope>NUCLEOTIDE SEQUENCE</scope>
    <source>
        <strain evidence="3">MO-1</strain>
    </source>
</reference>
<dbReference type="NCBIfam" id="TIGR01383">
    <property type="entry name" value="not_thiJ"/>
    <property type="match status" value="1"/>
</dbReference>
<dbReference type="EMBL" id="LO017727">
    <property type="protein sequence ID" value="CRH04841.1"/>
    <property type="molecule type" value="Genomic_DNA"/>
</dbReference>